<dbReference type="EMBL" id="JBHTOK010000069">
    <property type="protein sequence ID" value="MFD1441447.1"/>
    <property type="molecule type" value="Genomic_DNA"/>
</dbReference>
<sequence>MNKQIAALRTRSVQAAIMAMLLWAMRVLLNWPWLLFVVLAAIVYGLFCLGYAIFLWTIGKK</sequence>
<dbReference type="RefSeq" id="WP_125756699.1">
    <property type="nucleotide sequence ID" value="NZ_JBHTOK010000069.1"/>
</dbReference>
<evidence type="ECO:0000313" key="3">
    <source>
        <dbReference type="Proteomes" id="UP001597212"/>
    </source>
</evidence>
<comment type="caution">
    <text evidence="2">The sequence shown here is derived from an EMBL/GenBank/DDBJ whole genome shotgun (WGS) entry which is preliminary data.</text>
</comment>
<name>A0ABW4D014_9LACO</name>
<feature type="transmembrane region" description="Helical" evidence="1">
    <location>
        <begin position="12"/>
        <end position="29"/>
    </location>
</feature>
<keyword evidence="1" id="KW-0472">Membrane</keyword>
<reference evidence="3" key="1">
    <citation type="journal article" date="2019" name="Int. J. Syst. Evol. Microbiol.">
        <title>The Global Catalogue of Microorganisms (GCM) 10K type strain sequencing project: providing services to taxonomists for standard genome sequencing and annotation.</title>
        <authorList>
            <consortium name="The Broad Institute Genomics Platform"/>
            <consortium name="The Broad Institute Genome Sequencing Center for Infectious Disease"/>
            <person name="Wu L."/>
            <person name="Ma J."/>
        </authorList>
    </citation>
    <scope>NUCLEOTIDE SEQUENCE [LARGE SCALE GENOMIC DNA]</scope>
    <source>
        <strain evidence="3">CCM 8912</strain>
    </source>
</reference>
<evidence type="ECO:0000313" key="2">
    <source>
        <dbReference type="EMBL" id="MFD1441447.1"/>
    </source>
</evidence>
<dbReference type="Proteomes" id="UP001597212">
    <property type="component" value="Unassembled WGS sequence"/>
</dbReference>
<evidence type="ECO:0008006" key="4">
    <source>
        <dbReference type="Google" id="ProtNLM"/>
    </source>
</evidence>
<accession>A0ABW4D014</accession>
<gene>
    <name evidence="2" type="ORF">ACFQ5K_08700</name>
</gene>
<proteinExistence type="predicted"/>
<evidence type="ECO:0000256" key="1">
    <source>
        <dbReference type="SAM" id="Phobius"/>
    </source>
</evidence>
<keyword evidence="1" id="KW-1133">Transmembrane helix</keyword>
<protein>
    <recommendedName>
        <fullName evidence="4">DUF2892 domain-containing protein</fullName>
    </recommendedName>
</protein>
<feature type="transmembrane region" description="Helical" evidence="1">
    <location>
        <begin position="35"/>
        <end position="58"/>
    </location>
</feature>
<keyword evidence="1" id="KW-0812">Transmembrane</keyword>
<organism evidence="2 3">
    <name type="scientific">Lacticaseibacillus hegangensis</name>
    <dbReference type="NCBI Taxonomy" id="2486010"/>
    <lineage>
        <taxon>Bacteria</taxon>
        <taxon>Bacillati</taxon>
        <taxon>Bacillota</taxon>
        <taxon>Bacilli</taxon>
        <taxon>Lactobacillales</taxon>
        <taxon>Lactobacillaceae</taxon>
        <taxon>Lacticaseibacillus</taxon>
    </lineage>
</organism>
<keyword evidence="3" id="KW-1185">Reference proteome</keyword>